<protein>
    <submittedName>
        <fullName evidence="1">Uncharacterized protein</fullName>
    </submittedName>
</protein>
<evidence type="ECO:0000313" key="1">
    <source>
        <dbReference type="EMBL" id="KAI0091451.1"/>
    </source>
</evidence>
<dbReference type="EMBL" id="MU274905">
    <property type="protein sequence ID" value="KAI0091451.1"/>
    <property type="molecule type" value="Genomic_DNA"/>
</dbReference>
<gene>
    <name evidence="1" type="ORF">BDY19DRAFT_1030603</name>
</gene>
<organism evidence="1 2">
    <name type="scientific">Irpex rosettiformis</name>
    <dbReference type="NCBI Taxonomy" id="378272"/>
    <lineage>
        <taxon>Eukaryota</taxon>
        <taxon>Fungi</taxon>
        <taxon>Dikarya</taxon>
        <taxon>Basidiomycota</taxon>
        <taxon>Agaricomycotina</taxon>
        <taxon>Agaricomycetes</taxon>
        <taxon>Polyporales</taxon>
        <taxon>Irpicaceae</taxon>
        <taxon>Irpex</taxon>
    </lineage>
</organism>
<dbReference type="Proteomes" id="UP001055072">
    <property type="component" value="Unassembled WGS sequence"/>
</dbReference>
<accession>A0ACB8UB99</accession>
<name>A0ACB8UB99_9APHY</name>
<proteinExistence type="predicted"/>
<evidence type="ECO:0000313" key="2">
    <source>
        <dbReference type="Proteomes" id="UP001055072"/>
    </source>
</evidence>
<sequence length="1490" mass="162482">MTALHVYFLQRNQQAFQRLLDSPTRSHSGHGVPGTSSGKSWTRSNPITSACDVNARDSLGRTVLHLAASATDASAQEYVRKLLAHPHINVNLPDRESHWTALHRALYYGNLSTVLLLLQRQEIDLTLKDSEGYTAFDLYNSTVEGTKPRDREDASLRAELLTWGANRNAALGHGDADDRTFPDPIRLEPVGPLLPASARIDERLASVPVRQIVMSKLHTGVVTAESKANLRVCGFGSGGRLGPGQHTQYSLVPMPQLSQTIVSVALGQDHTLAITASGEVLSWGLNRFGQLGYVVEVGQGNGGKPEEGMQATPRKIGGALSKKVVVGVAACKTASACWTNGEVYTWGRNNGQLGYDKNAQPVQMLPRVVPRVSQPVISVAIADNAMACLLDTHDVVCLYNDNQFRVTFPPHGFPSEIKIYRPPQAVRSTSIDKITTCDNVFAALSSNGELFTFSFPDPRGGTDSSSATAIGQTRNRDVTKPQRVWTLRKKFSAVKDVALGSEGSIIVCTESGHVFVKARTTGKATKFQRVPYLQRVVRVCANSTGAFGALRVDAELDPIDIVGNLLKDDLALVQPYLLRPGDTDGESGYEEGEDVLEELKETLDIDEQDESPAITKDYQELASLCRLLLEHKASRGTGPFSEDAGMQTANGNCHGADLVIHVESGSRPRIPAHCAILAARSPVLAEVLAGPRIVEYKQDNVSVKVSLAKQPMSSVNVPLAPWKRPRDVTFRGCHPLTVLILFVYLYTDKVLSIWDWRVANRLKEQLNRLGVDATRVKMELRACAGVFQLEALGVVLEAAFKREVPVSLVKDISPLAFEGSSASPSVEELAANKGHHHGALQSLATDVVLVLVDKEVPCHSVILRARCPLFRAMFDEDVWTVGRWSREGVIRIEFRHMRWAVVKYVVRFLYGEDREIFDVLETVKSAEELIEFMIDVMAVANELLLERLTLICSAIILKRVMMSNASSILVDATHFNSSALVRSVQKYIAQSMETCLECHMLDDLPVDIIKQLAKFVRDLQADKSPLSRSNILVDAAMRRNAEWVELQDFPQLIVPSLRGLEKQMQIGREARVSPPALARKDGVSGSPTVRPQVSFSRLNAGTASMGEDELFVMDGVETQLSRKELPPPSSRDEKEKDAIQTAPSTPSKAGGWKVSSTPRVDMKSIMAEAETSKSTMNRPAGRSGVSPAASTNWRTPPPSSTNLAISSSRGSSGGGSPWKSLPPPAASGAINLSATASASPVHTPPMTPKIKPTRIESETLLHSPQRSGSRSMAQQQTIQPQPQSASSTTSQRPGMGPVISPARQMSWKNTGVVGVRRPSGTSAAWTLPPVQPVVQSSSAGTTILTTPGMSFAAIQQLQLEQGSASASIADKRSLLEIQEEEAARRMEEDFLRWWEAEEERMRVEQQQQAAAASQAQKREQKKKQRQPKVGKDKKGGSSKDGGMEGPSPLLQGEGRAEARPGKDDRKNPSGPNPTPRRKRKPPMATQRQEK</sequence>
<comment type="caution">
    <text evidence="1">The sequence shown here is derived from an EMBL/GenBank/DDBJ whole genome shotgun (WGS) entry which is preliminary data.</text>
</comment>
<keyword evidence="2" id="KW-1185">Reference proteome</keyword>
<reference evidence="1" key="1">
    <citation type="journal article" date="2021" name="Environ. Microbiol.">
        <title>Gene family expansions and transcriptome signatures uncover fungal adaptations to wood decay.</title>
        <authorList>
            <person name="Hage H."/>
            <person name="Miyauchi S."/>
            <person name="Viragh M."/>
            <person name="Drula E."/>
            <person name="Min B."/>
            <person name="Chaduli D."/>
            <person name="Navarro D."/>
            <person name="Favel A."/>
            <person name="Norest M."/>
            <person name="Lesage-Meessen L."/>
            <person name="Balint B."/>
            <person name="Merenyi Z."/>
            <person name="de Eugenio L."/>
            <person name="Morin E."/>
            <person name="Martinez A.T."/>
            <person name="Baldrian P."/>
            <person name="Stursova M."/>
            <person name="Martinez M.J."/>
            <person name="Novotny C."/>
            <person name="Magnuson J.K."/>
            <person name="Spatafora J.W."/>
            <person name="Maurice S."/>
            <person name="Pangilinan J."/>
            <person name="Andreopoulos W."/>
            <person name="LaButti K."/>
            <person name="Hundley H."/>
            <person name="Na H."/>
            <person name="Kuo A."/>
            <person name="Barry K."/>
            <person name="Lipzen A."/>
            <person name="Henrissat B."/>
            <person name="Riley R."/>
            <person name="Ahrendt S."/>
            <person name="Nagy L.G."/>
            <person name="Grigoriev I.V."/>
            <person name="Martin F."/>
            <person name="Rosso M.N."/>
        </authorList>
    </citation>
    <scope>NUCLEOTIDE SEQUENCE</scope>
    <source>
        <strain evidence="1">CBS 384.51</strain>
    </source>
</reference>